<dbReference type="InterPro" id="IPR043129">
    <property type="entry name" value="ATPase_NBD"/>
</dbReference>
<evidence type="ECO:0000256" key="6">
    <source>
        <dbReference type="ARBA" id="ARBA00022692"/>
    </source>
</evidence>
<dbReference type="AlphaFoldDB" id="A0A7W9CKN3"/>
<name>A0A7W9CKN3_9CAUL</name>
<accession>A0A7W9CKN3</accession>
<evidence type="ECO:0000256" key="8">
    <source>
        <dbReference type="ARBA" id="ARBA00022989"/>
    </source>
</evidence>
<keyword evidence="4" id="KW-1003">Cell membrane</keyword>
<dbReference type="Pfam" id="PF05134">
    <property type="entry name" value="T2SSL"/>
    <property type="match status" value="1"/>
</dbReference>
<dbReference type="InterPro" id="IPR007812">
    <property type="entry name" value="T2SS_protein-GspL"/>
</dbReference>
<keyword evidence="8" id="KW-1133">Transmembrane helix</keyword>
<gene>
    <name evidence="12" type="ORF">GGR13_002804</name>
</gene>
<evidence type="ECO:0000256" key="4">
    <source>
        <dbReference type="ARBA" id="ARBA00022475"/>
    </source>
</evidence>
<evidence type="ECO:0000256" key="5">
    <source>
        <dbReference type="ARBA" id="ARBA00022519"/>
    </source>
</evidence>
<protein>
    <submittedName>
        <fullName evidence="12">General secretion pathway protein L</fullName>
    </submittedName>
</protein>
<dbReference type="SUPFAM" id="SSF53067">
    <property type="entry name" value="Actin-like ATPase domain"/>
    <property type="match status" value="1"/>
</dbReference>
<dbReference type="Pfam" id="PF12693">
    <property type="entry name" value="GspL_C"/>
    <property type="match status" value="1"/>
</dbReference>
<evidence type="ECO:0000256" key="9">
    <source>
        <dbReference type="ARBA" id="ARBA00023136"/>
    </source>
</evidence>
<keyword evidence="13" id="KW-1185">Reference proteome</keyword>
<comment type="caution">
    <text evidence="12">The sequence shown here is derived from an EMBL/GenBank/DDBJ whole genome shotgun (WGS) entry which is preliminary data.</text>
</comment>
<dbReference type="CDD" id="cd24017">
    <property type="entry name" value="ASKHA_T2SSL_N"/>
    <property type="match status" value="1"/>
</dbReference>
<organism evidence="12 13">
    <name type="scientific">Brevundimonas variabilis</name>
    <dbReference type="NCBI Taxonomy" id="74312"/>
    <lineage>
        <taxon>Bacteria</taxon>
        <taxon>Pseudomonadati</taxon>
        <taxon>Pseudomonadota</taxon>
        <taxon>Alphaproteobacteria</taxon>
        <taxon>Caulobacterales</taxon>
        <taxon>Caulobacteraceae</taxon>
        <taxon>Brevundimonas</taxon>
    </lineage>
</organism>
<dbReference type="NCBIfam" id="TIGR01709">
    <property type="entry name" value="typeII_sec_gspL"/>
    <property type="match status" value="1"/>
</dbReference>
<dbReference type="EMBL" id="JACHOR010000005">
    <property type="protein sequence ID" value="MBB5747183.1"/>
    <property type="molecule type" value="Genomic_DNA"/>
</dbReference>
<dbReference type="Proteomes" id="UP000545037">
    <property type="component" value="Unassembled WGS sequence"/>
</dbReference>
<evidence type="ECO:0000256" key="3">
    <source>
        <dbReference type="ARBA" id="ARBA00022448"/>
    </source>
</evidence>
<comment type="similarity">
    <text evidence="2">Belongs to the GSP L family.</text>
</comment>
<dbReference type="GO" id="GO:0015627">
    <property type="term" value="C:type II protein secretion system complex"/>
    <property type="evidence" value="ECO:0007669"/>
    <property type="project" value="InterPro"/>
</dbReference>
<feature type="domain" description="GspL periplasmic" evidence="11">
    <location>
        <begin position="224"/>
        <end position="363"/>
    </location>
</feature>
<dbReference type="Gene3D" id="3.30.420.380">
    <property type="match status" value="1"/>
</dbReference>
<evidence type="ECO:0000313" key="13">
    <source>
        <dbReference type="Proteomes" id="UP000545037"/>
    </source>
</evidence>
<evidence type="ECO:0000259" key="11">
    <source>
        <dbReference type="Pfam" id="PF12693"/>
    </source>
</evidence>
<reference evidence="12 13" key="1">
    <citation type="submission" date="2020-08" db="EMBL/GenBank/DDBJ databases">
        <title>Genomic Encyclopedia of Type Strains, Phase IV (KMG-IV): sequencing the most valuable type-strain genomes for metagenomic binning, comparative biology and taxonomic classification.</title>
        <authorList>
            <person name="Goeker M."/>
        </authorList>
    </citation>
    <scope>NUCLEOTIDE SEQUENCE [LARGE SCALE GENOMIC DNA]</scope>
    <source>
        <strain evidence="12 13">DSM 4737</strain>
    </source>
</reference>
<keyword evidence="3" id="KW-0813">Transport</keyword>
<dbReference type="GO" id="GO:0005886">
    <property type="term" value="C:plasma membrane"/>
    <property type="evidence" value="ECO:0007669"/>
    <property type="project" value="UniProtKB-SubCell"/>
</dbReference>
<comment type="subcellular location">
    <subcellularLocation>
        <location evidence="1">Cell inner membrane</location>
        <topology evidence="1">Single-pass membrane protein</topology>
    </subcellularLocation>
</comment>
<evidence type="ECO:0000256" key="7">
    <source>
        <dbReference type="ARBA" id="ARBA00022927"/>
    </source>
</evidence>
<keyword evidence="5" id="KW-0997">Cell inner membrane</keyword>
<dbReference type="RefSeq" id="WP_183214187.1">
    <property type="nucleotide sequence ID" value="NZ_JACHOR010000005.1"/>
</dbReference>
<dbReference type="InterPro" id="IPR024230">
    <property type="entry name" value="GspL_cyto_dom"/>
</dbReference>
<dbReference type="GO" id="GO:0015628">
    <property type="term" value="P:protein secretion by the type II secretion system"/>
    <property type="evidence" value="ECO:0007669"/>
    <property type="project" value="InterPro"/>
</dbReference>
<dbReference type="InterPro" id="IPR025691">
    <property type="entry name" value="GspL_pp_dom"/>
</dbReference>
<feature type="domain" description="GspL cytoplasmic actin-ATPase-like" evidence="10">
    <location>
        <begin position="31"/>
        <end position="214"/>
    </location>
</feature>
<keyword evidence="7" id="KW-0653">Protein transport</keyword>
<keyword evidence="9" id="KW-0472">Membrane</keyword>
<evidence type="ECO:0000313" key="12">
    <source>
        <dbReference type="EMBL" id="MBB5747183.1"/>
    </source>
</evidence>
<dbReference type="GO" id="GO:0009276">
    <property type="term" value="C:Gram-negative-bacterium-type cell wall"/>
    <property type="evidence" value="ECO:0007669"/>
    <property type="project" value="InterPro"/>
</dbReference>
<proteinExistence type="inferred from homology"/>
<dbReference type="PIRSF" id="PIRSF015761">
    <property type="entry name" value="Protein_L"/>
    <property type="match status" value="1"/>
</dbReference>
<keyword evidence="6" id="KW-0812">Transmembrane</keyword>
<sequence>MLGRPARSNLPSRGLWRIVDDRIIAIDRTWSGPTTVLVPSEDVLTLAVDLPFATRRQREMALPFAIEDAVAEPLAALHCALGQEIAPRRHLAGVVQHSRMRGWLAILATADLDPAVILPDALSLSMPVTGAWSVRVDSGRALVRTDQGTGFALPVRDLPTAWSAAGQPRLALLGGDLPDTMIAGVEDASVLLGSVSEPVVVLAPLDLRQGAYAPVRAGAPDALKSVAMIAGIGLLAHVGILAADAFALHRMAETREAEARALLLQVAPNLAPGEDLIAAADRALPQGGGGAKPFTRLMAEASGALPSAGQIAFTQVDYSEAGDLSLGVNVPDAATLDRAVAALNTAGLTASGEPAGAEQGVATSGLSAAIRIGAAQ</sequence>
<evidence type="ECO:0000256" key="2">
    <source>
        <dbReference type="ARBA" id="ARBA00005318"/>
    </source>
</evidence>
<evidence type="ECO:0000259" key="10">
    <source>
        <dbReference type="Pfam" id="PF05134"/>
    </source>
</evidence>
<evidence type="ECO:0000256" key="1">
    <source>
        <dbReference type="ARBA" id="ARBA00004377"/>
    </source>
</evidence>